<name>A0A084QEG5_STAC4</name>
<dbReference type="AlphaFoldDB" id="A0A084QEG5"/>
<keyword evidence="4 6" id="KW-0378">Hydrolase</keyword>
<evidence type="ECO:0000256" key="4">
    <source>
        <dbReference type="ARBA" id="ARBA00022801"/>
    </source>
</evidence>
<dbReference type="HOGENOM" id="CLU_029718_0_1_1"/>
<dbReference type="InterPro" id="IPR001547">
    <property type="entry name" value="Glyco_hydro_5"/>
</dbReference>
<proteinExistence type="inferred from homology"/>
<keyword evidence="9" id="KW-1185">Reference proteome</keyword>
<dbReference type="Pfam" id="PF00150">
    <property type="entry name" value="Cellulase"/>
    <property type="match status" value="1"/>
</dbReference>
<gene>
    <name evidence="8" type="ORF">S40285_08633</name>
</gene>
<dbReference type="Proteomes" id="UP000028524">
    <property type="component" value="Unassembled WGS sequence"/>
</dbReference>
<dbReference type="EC" id="3.2.1.4" evidence="3"/>
<keyword evidence="5 6" id="KW-0326">Glycosidase</keyword>
<dbReference type="GO" id="GO:0009251">
    <property type="term" value="P:glucan catabolic process"/>
    <property type="evidence" value="ECO:0007669"/>
    <property type="project" value="TreeGrafter"/>
</dbReference>
<evidence type="ECO:0000313" key="9">
    <source>
        <dbReference type="Proteomes" id="UP000028524"/>
    </source>
</evidence>
<comment type="similarity">
    <text evidence="2 6">Belongs to the glycosyl hydrolase 5 (cellulase A) family.</text>
</comment>
<evidence type="ECO:0000256" key="1">
    <source>
        <dbReference type="ARBA" id="ARBA00000966"/>
    </source>
</evidence>
<dbReference type="EMBL" id="KL660802">
    <property type="protein sequence ID" value="KFA62350.1"/>
    <property type="molecule type" value="Genomic_DNA"/>
</dbReference>
<evidence type="ECO:0000256" key="3">
    <source>
        <dbReference type="ARBA" id="ARBA00012601"/>
    </source>
</evidence>
<evidence type="ECO:0000256" key="2">
    <source>
        <dbReference type="ARBA" id="ARBA00005641"/>
    </source>
</evidence>
<reference evidence="8 9" key="1">
    <citation type="journal article" date="2014" name="BMC Genomics">
        <title>Comparative genome sequencing reveals chemotype-specific gene clusters in the toxigenic black mold Stachybotrys.</title>
        <authorList>
            <person name="Semeiks J."/>
            <person name="Borek D."/>
            <person name="Otwinowski Z."/>
            <person name="Grishin N.V."/>
        </authorList>
    </citation>
    <scope>NUCLEOTIDE SEQUENCE [LARGE SCALE GENOMIC DNA]</scope>
    <source>
        <strain evidence="8 9">IBT 40285</strain>
    </source>
</reference>
<sequence>MCVAETLTKPSLTALKPITMRLSSSFLALTAASAGLAKPTKRDGEFLWTGINESVGEFGEALPGELDTDYRWPDAAAIDTLHGLGMNTFRVAFKMERVIPETLTGTINETYFSGLEETVNHITSLGAYAVLDPHNYGRYYGEIITDTDGFGAWWTTVASRFVDNELVIFDTNNEYHTMENSLVRDLNQAAIDAIRATGATQYIFVEGNAWSGAWSWVSSGNGDALVDLTDPEDKIIYEMHQYLDEDSSGTHTECVSSTIGVERVTEATQWLRDNGKRGIIGETAGAVNPTCIAAVTGELQYLLDNSDVWTGWLWWAAGPWWADYMYSLEPPSGPAYVGLLSDIQPFIGA</sequence>
<organism evidence="8 9">
    <name type="scientific">Stachybotrys chlorohalonatus (strain IBT 40285)</name>
    <dbReference type="NCBI Taxonomy" id="1283841"/>
    <lineage>
        <taxon>Eukaryota</taxon>
        <taxon>Fungi</taxon>
        <taxon>Dikarya</taxon>
        <taxon>Ascomycota</taxon>
        <taxon>Pezizomycotina</taxon>
        <taxon>Sordariomycetes</taxon>
        <taxon>Hypocreomycetidae</taxon>
        <taxon>Hypocreales</taxon>
        <taxon>Stachybotryaceae</taxon>
        <taxon>Stachybotrys</taxon>
    </lineage>
</organism>
<dbReference type="GO" id="GO:0008810">
    <property type="term" value="F:cellulase activity"/>
    <property type="evidence" value="ECO:0007669"/>
    <property type="project" value="UniProtKB-EC"/>
</dbReference>
<dbReference type="Gene3D" id="3.20.20.80">
    <property type="entry name" value="Glycosidases"/>
    <property type="match status" value="1"/>
</dbReference>
<evidence type="ECO:0000313" key="8">
    <source>
        <dbReference type="EMBL" id="KFA62350.1"/>
    </source>
</evidence>
<protein>
    <recommendedName>
        <fullName evidence="3">cellulase</fullName>
        <ecNumber evidence="3">3.2.1.4</ecNumber>
    </recommendedName>
</protein>
<comment type="catalytic activity">
    <reaction evidence="1">
        <text>Endohydrolysis of (1-&gt;4)-beta-D-glucosidic linkages in cellulose, lichenin and cereal beta-D-glucans.</text>
        <dbReference type="EC" id="3.2.1.4"/>
    </reaction>
</comment>
<dbReference type="PANTHER" id="PTHR34142">
    <property type="entry name" value="ENDO-BETA-1,4-GLUCANASE A"/>
    <property type="match status" value="1"/>
</dbReference>
<dbReference type="PANTHER" id="PTHR34142:SF1">
    <property type="entry name" value="GLYCOSIDE HYDROLASE FAMILY 5 DOMAIN-CONTAINING PROTEIN"/>
    <property type="match status" value="1"/>
</dbReference>
<dbReference type="OMA" id="FRMERLI"/>
<accession>A0A084QEG5</accession>
<dbReference type="InterPro" id="IPR017853">
    <property type="entry name" value="GH"/>
</dbReference>
<dbReference type="OrthoDB" id="5823761at2759"/>
<dbReference type="SUPFAM" id="SSF51445">
    <property type="entry name" value="(Trans)glycosidases"/>
    <property type="match status" value="1"/>
</dbReference>
<evidence type="ECO:0000256" key="5">
    <source>
        <dbReference type="ARBA" id="ARBA00023295"/>
    </source>
</evidence>
<dbReference type="STRING" id="1283841.A0A084QEG5"/>
<evidence type="ECO:0000256" key="6">
    <source>
        <dbReference type="RuleBase" id="RU361153"/>
    </source>
</evidence>
<feature type="domain" description="Glycoside hydrolase family 5" evidence="7">
    <location>
        <begin position="69"/>
        <end position="317"/>
    </location>
</feature>
<evidence type="ECO:0000259" key="7">
    <source>
        <dbReference type="Pfam" id="PF00150"/>
    </source>
</evidence>
<dbReference type="InParanoid" id="A0A084QEG5"/>